<accession>A0A423LDZ7</accession>
<organism evidence="1 2">
    <name type="scientific">Pseudomonas fluorescens</name>
    <dbReference type="NCBI Taxonomy" id="294"/>
    <lineage>
        <taxon>Bacteria</taxon>
        <taxon>Pseudomonadati</taxon>
        <taxon>Pseudomonadota</taxon>
        <taxon>Gammaproteobacteria</taxon>
        <taxon>Pseudomonadales</taxon>
        <taxon>Pseudomonadaceae</taxon>
        <taxon>Pseudomonas</taxon>
    </lineage>
</organism>
<evidence type="ECO:0000313" key="1">
    <source>
        <dbReference type="EMBL" id="RON66525.1"/>
    </source>
</evidence>
<dbReference type="EMBL" id="MOBU01000011">
    <property type="protein sequence ID" value="RON66525.1"/>
    <property type="molecule type" value="Genomic_DNA"/>
</dbReference>
<dbReference type="RefSeq" id="WP_123533330.1">
    <property type="nucleotide sequence ID" value="NZ_MOBU01000011.1"/>
</dbReference>
<sequence length="138" mass="16490">MLKWPEFDFPFVPQLSYWLGGIEIYDREETLGVLLSAYDPNKRSDREVVIKEFILKNFPGFTYRHKFLMMKVLEDALNFPGFDFSEQFEEDYDSNTSVAWDETVVNDPRQFFEDIYKLASEQWSEDLDKARAENQSTW</sequence>
<evidence type="ECO:0000313" key="2">
    <source>
        <dbReference type="Proteomes" id="UP000285757"/>
    </source>
</evidence>
<dbReference type="Proteomes" id="UP000285757">
    <property type="component" value="Unassembled WGS sequence"/>
</dbReference>
<proteinExistence type="predicted"/>
<gene>
    <name evidence="1" type="ORF">BK671_16190</name>
</gene>
<dbReference type="AlphaFoldDB" id="A0A423LDZ7"/>
<name>A0A423LDZ7_PSEFL</name>
<reference evidence="1 2" key="1">
    <citation type="submission" date="2016-10" db="EMBL/GenBank/DDBJ databases">
        <title>Comparative genome analysis of multiple Pseudomonas spp. focuses on biocontrol and plant growth promoting traits.</title>
        <authorList>
            <person name="Tao X.-Y."/>
            <person name="Taylor C.G."/>
        </authorList>
    </citation>
    <scope>NUCLEOTIDE SEQUENCE [LARGE SCALE GENOMIC DNA]</scope>
    <source>
        <strain evidence="1 2">24D3</strain>
    </source>
</reference>
<protein>
    <submittedName>
        <fullName evidence="1">Uncharacterized protein</fullName>
    </submittedName>
</protein>
<comment type="caution">
    <text evidence="1">The sequence shown here is derived from an EMBL/GenBank/DDBJ whole genome shotgun (WGS) entry which is preliminary data.</text>
</comment>